<gene>
    <name evidence="1" type="ORF">L1987_59779</name>
</gene>
<dbReference type="Proteomes" id="UP001056120">
    <property type="component" value="Linkage Group LG20"/>
</dbReference>
<organism evidence="1 2">
    <name type="scientific">Smallanthus sonchifolius</name>
    <dbReference type="NCBI Taxonomy" id="185202"/>
    <lineage>
        <taxon>Eukaryota</taxon>
        <taxon>Viridiplantae</taxon>
        <taxon>Streptophyta</taxon>
        <taxon>Embryophyta</taxon>
        <taxon>Tracheophyta</taxon>
        <taxon>Spermatophyta</taxon>
        <taxon>Magnoliopsida</taxon>
        <taxon>eudicotyledons</taxon>
        <taxon>Gunneridae</taxon>
        <taxon>Pentapetalae</taxon>
        <taxon>asterids</taxon>
        <taxon>campanulids</taxon>
        <taxon>Asterales</taxon>
        <taxon>Asteraceae</taxon>
        <taxon>Asteroideae</taxon>
        <taxon>Heliantheae alliance</taxon>
        <taxon>Millerieae</taxon>
        <taxon>Smallanthus</taxon>
    </lineage>
</organism>
<protein>
    <submittedName>
        <fullName evidence="1">Uncharacterized protein</fullName>
    </submittedName>
</protein>
<name>A0ACB9D684_9ASTR</name>
<dbReference type="EMBL" id="CM042037">
    <property type="protein sequence ID" value="KAI3742099.1"/>
    <property type="molecule type" value="Genomic_DNA"/>
</dbReference>
<reference evidence="1 2" key="2">
    <citation type="journal article" date="2022" name="Mol. Ecol. Resour.">
        <title>The genomes of chicory, endive, great burdock and yacon provide insights into Asteraceae paleo-polyploidization history and plant inulin production.</title>
        <authorList>
            <person name="Fan W."/>
            <person name="Wang S."/>
            <person name="Wang H."/>
            <person name="Wang A."/>
            <person name="Jiang F."/>
            <person name="Liu H."/>
            <person name="Zhao H."/>
            <person name="Xu D."/>
            <person name="Zhang Y."/>
        </authorList>
    </citation>
    <scope>NUCLEOTIDE SEQUENCE [LARGE SCALE GENOMIC DNA]</scope>
    <source>
        <strain evidence="2">cv. Yunnan</strain>
        <tissue evidence="1">Leaves</tissue>
    </source>
</reference>
<proteinExistence type="predicted"/>
<comment type="caution">
    <text evidence="1">The sequence shown here is derived from an EMBL/GenBank/DDBJ whole genome shotgun (WGS) entry which is preliminary data.</text>
</comment>
<keyword evidence="2" id="KW-1185">Reference proteome</keyword>
<evidence type="ECO:0000313" key="1">
    <source>
        <dbReference type="EMBL" id="KAI3742099.1"/>
    </source>
</evidence>
<accession>A0ACB9D684</accession>
<reference evidence="2" key="1">
    <citation type="journal article" date="2022" name="Mol. Ecol. Resour.">
        <title>The genomes of chicory, endive, great burdock and yacon provide insights into Asteraceae palaeo-polyploidization history and plant inulin production.</title>
        <authorList>
            <person name="Fan W."/>
            <person name="Wang S."/>
            <person name="Wang H."/>
            <person name="Wang A."/>
            <person name="Jiang F."/>
            <person name="Liu H."/>
            <person name="Zhao H."/>
            <person name="Xu D."/>
            <person name="Zhang Y."/>
        </authorList>
    </citation>
    <scope>NUCLEOTIDE SEQUENCE [LARGE SCALE GENOMIC DNA]</scope>
    <source>
        <strain evidence="2">cv. Yunnan</strain>
    </source>
</reference>
<sequence length="927" mass="102811">MLHKRFKSSKCKTSLKLATSRIKLMKNKKEVQINQMKRDLAQLLETGQERTARIRVEHVIREEKMVAAYELIEIYCELIVARLPIIDSQKTCPVDLKEAVTSAIFAAPRCSDISELSDIRKQLTAKYGKDFVSAAIELHPDCGVSHMLVEKLSAVAPDLQTKIKVLSAVAKDHNIDWDPTSFEEKESKPQSDLLNGPSSFENVGMANVDPPKIQPVHSHEEKQNASFDFSEQNRKYTLSTQNVTSTDSGGETSSSGVPYERMEMMQNWNMEFKDATSAAQAAAESAERAAVAARAAAQFSSQEKSANRQPTGPHLSNIGDKPPHVSAPSGSSGESSSDNRKLKTSNQDIDQSQHNTSQKATGRFDRCDNDSIEDEKLVNNFHTAAPTAAQFSSQEKIADRHPTRPHESNSGDKPLYVSAPSGSSGESSSDDRKSKMSNQYIDQSQLNISQKATERFGRSDNDSIVDEKLVNDFHMTDGYFEESLYEDQEGSSSPEKESKTKLFSGQKESIENENINLFATENQSTIHSSHSRSRTSSDELDVNKKSVVGNPFAVVDQESPFKEATKTSPNVNDEAISDDSDDDDDDDGGGGGPRFDTGFEYDEMETIHSLESAYIWTPKTNTVDQPISQSHIFSESTSFGDHSVKSVEPSETDNHVPANFDHSDGPDSESESELLSMNHGPSSVFESSRTSNSRKSRIELNDLVEGEPSFEDEEKQMQSQHELRKHNFDQESSDTFEDNNDSLNQRLNFGTLTGGLRNKGLSRRTRGSPSVPYSKTHVEPEPEPMPKKVIPAETRAYARRFKVEDDEQVSESQQPFSPFRKTVETGKTKSTTSEPQVSHTKQEAVKTMPESKNPMNEHILSRITIDSGITWDKNGGKNKITWISWDKITAPKYFGGLGLGDIRSLNSLNGDGDLKRTRPNCGLGSLD</sequence>
<evidence type="ECO:0000313" key="2">
    <source>
        <dbReference type="Proteomes" id="UP001056120"/>
    </source>
</evidence>